<keyword evidence="1" id="KW-0560">Oxidoreductase</keyword>
<dbReference type="EMBL" id="JAOQIO010000007">
    <property type="protein sequence ID" value="MCU6791339.1"/>
    <property type="molecule type" value="Genomic_DNA"/>
</dbReference>
<feature type="domain" description="Gfo/Idh/MocA-like oxidoreductase N-terminal" evidence="2">
    <location>
        <begin position="6"/>
        <end position="123"/>
    </location>
</feature>
<gene>
    <name evidence="4" type="ORF">OB236_04255</name>
</gene>
<organism evidence="4 5">
    <name type="scientific">Paenibacillus baimaensis</name>
    <dbReference type="NCBI Taxonomy" id="2982185"/>
    <lineage>
        <taxon>Bacteria</taxon>
        <taxon>Bacillati</taxon>
        <taxon>Bacillota</taxon>
        <taxon>Bacilli</taxon>
        <taxon>Bacillales</taxon>
        <taxon>Paenibacillaceae</taxon>
        <taxon>Paenibacillus</taxon>
    </lineage>
</organism>
<name>A0ABT2U9N1_9BACL</name>
<evidence type="ECO:0000313" key="4">
    <source>
        <dbReference type="EMBL" id="MCU6791339.1"/>
    </source>
</evidence>
<feature type="domain" description="GFO/IDH/MocA-like oxidoreductase" evidence="3">
    <location>
        <begin position="134"/>
        <end position="270"/>
    </location>
</feature>
<dbReference type="PANTHER" id="PTHR43818:SF11">
    <property type="entry name" value="BCDNA.GH03377"/>
    <property type="match status" value="1"/>
</dbReference>
<evidence type="ECO:0000259" key="2">
    <source>
        <dbReference type="Pfam" id="PF01408"/>
    </source>
</evidence>
<dbReference type="InterPro" id="IPR050463">
    <property type="entry name" value="Gfo/Idh/MocA_oxidrdct_glycsds"/>
</dbReference>
<dbReference type="PANTHER" id="PTHR43818">
    <property type="entry name" value="BCDNA.GH03377"/>
    <property type="match status" value="1"/>
</dbReference>
<protein>
    <submittedName>
        <fullName evidence="4">Gfo/Idh/MocA family oxidoreductase</fullName>
    </submittedName>
</protein>
<dbReference type="Proteomes" id="UP001652445">
    <property type="component" value="Unassembled WGS sequence"/>
</dbReference>
<evidence type="ECO:0000259" key="3">
    <source>
        <dbReference type="Pfam" id="PF22725"/>
    </source>
</evidence>
<dbReference type="SUPFAM" id="SSF51735">
    <property type="entry name" value="NAD(P)-binding Rossmann-fold domains"/>
    <property type="match status" value="1"/>
</dbReference>
<dbReference type="Gene3D" id="3.30.360.10">
    <property type="entry name" value="Dihydrodipicolinate Reductase, domain 2"/>
    <property type="match status" value="1"/>
</dbReference>
<keyword evidence="5" id="KW-1185">Reference proteome</keyword>
<dbReference type="InterPro" id="IPR055170">
    <property type="entry name" value="GFO_IDH_MocA-like_dom"/>
</dbReference>
<proteinExistence type="predicted"/>
<dbReference type="SUPFAM" id="SSF55347">
    <property type="entry name" value="Glyceraldehyde-3-phosphate dehydrogenase-like, C-terminal domain"/>
    <property type="match status" value="1"/>
</dbReference>
<dbReference type="InterPro" id="IPR000683">
    <property type="entry name" value="Gfo/Idh/MocA-like_OxRdtase_N"/>
</dbReference>
<reference evidence="4 5" key="1">
    <citation type="submission" date="2022-09" db="EMBL/GenBank/DDBJ databases">
        <authorList>
            <person name="Han X.L."/>
            <person name="Wang Q."/>
            <person name="Lu T."/>
        </authorList>
    </citation>
    <scope>NUCLEOTIDE SEQUENCE [LARGE SCALE GENOMIC DNA]</scope>
    <source>
        <strain evidence="4 5">WQ 127069</strain>
    </source>
</reference>
<comment type="caution">
    <text evidence="4">The sequence shown here is derived from an EMBL/GenBank/DDBJ whole genome shotgun (WGS) entry which is preliminary data.</text>
</comment>
<dbReference type="Pfam" id="PF01408">
    <property type="entry name" value="GFO_IDH_MocA"/>
    <property type="match status" value="1"/>
</dbReference>
<dbReference type="Pfam" id="PF22725">
    <property type="entry name" value="GFO_IDH_MocA_C3"/>
    <property type="match status" value="1"/>
</dbReference>
<evidence type="ECO:0000256" key="1">
    <source>
        <dbReference type="ARBA" id="ARBA00023002"/>
    </source>
</evidence>
<evidence type="ECO:0000313" key="5">
    <source>
        <dbReference type="Proteomes" id="UP001652445"/>
    </source>
</evidence>
<dbReference type="Gene3D" id="3.40.50.720">
    <property type="entry name" value="NAD(P)-binding Rossmann-like Domain"/>
    <property type="match status" value="1"/>
</dbReference>
<accession>A0ABT2U9N1</accession>
<sequence length="377" mass="41437">MERKKIRIGVIGVGIIGKAHLDNYAGIDGAEVVAICDINEREALQVAEKYGIAHVYTDYKKLLARDDIDAVDVCLHNNFHAPLTIAALQAGKHVYCEKPIAGSYYDGQKMLEAARECGKMLHIQLGLLYKKETKAAKALIDAGQLGKLFHARSSGFRRRGRPYVDGFGTSNFTRKQSAGGGALLDMGVYHIAQMLYLLGVTSVQRVTGKLIQEMEMDPQRQADSGFDVEELALGFVTFEGGLTLDIFEAWAVHLGGVEGSSIIGSKGGIRLPSYHSAEQTADFSFHTTVADMDLDSRIDLNRMDIRWHRMRENEDAYDSSQQHWIAALQGRVELLPTADIALATMLISEGLYLSDTLGRETTAAEIIANSQSLAIRM</sequence>
<dbReference type="InterPro" id="IPR036291">
    <property type="entry name" value="NAD(P)-bd_dom_sf"/>
</dbReference>
<dbReference type="RefSeq" id="WP_262682915.1">
    <property type="nucleotide sequence ID" value="NZ_JAOQIO010000007.1"/>
</dbReference>